<dbReference type="Proteomes" id="UP000001514">
    <property type="component" value="Unassembled WGS sequence"/>
</dbReference>
<dbReference type="InParanoid" id="D8RBL4"/>
<accession>D8RBL4</accession>
<dbReference type="AlphaFoldDB" id="D8RBL4"/>
<evidence type="ECO:0000313" key="1">
    <source>
        <dbReference type="EMBL" id="EFJ30516.1"/>
    </source>
</evidence>
<sequence>MEDLTGLSDREFLELWKRKSVRRSQQPWICARIKSGPDIRGLEGHISSGTSQLQIMASLAGDSMACVSCHRLQALAATRRPWTWTPLGISTRLEAWVTDASQGQGSSRLSLNEQSGYELEIMVGEPMIIYEVEVLIYEPDTEWHYVGGELYLRPGTSVPAKFSLGLGRVELHFSSSRRRTGSRMVDMQCLSRWRSPQKEICHSANCLYKRRVTQKRGVILFGTKTPSQAVDEALESIDRWVDQGDDEKIMAWTMYISDGHGRPQDYTAEKPPKKLLLSADKWWKNKQEERRAALKKWDLALKLQDSKRRGGKGSGVQAEEEMEAHETMANAGRRRKCMYACDEGQQNYPIGL</sequence>
<dbReference type="EMBL" id="GL377575">
    <property type="protein sequence ID" value="EFJ30516.1"/>
    <property type="molecule type" value="Genomic_DNA"/>
</dbReference>
<dbReference type="KEGG" id="smo:SELMODRAFT_409485"/>
<proteinExistence type="predicted"/>
<evidence type="ECO:0000313" key="2">
    <source>
        <dbReference type="Proteomes" id="UP000001514"/>
    </source>
</evidence>
<reference evidence="1 2" key="1">
    <citation type="journal article" date="2011" name="Science">
        <title>The Selaginella genome identifies genetic changes associated with the evolution of vascular plants.</title>
        <authorList>
            <person name="Banks J.A."/>
            <person name="Nishiyama T."/>
            <person name="Hasebe M."/>
            <person name="Bowman J.L."/>
            <person name="Gribskov M."/>
            <person name="dePamphilis C."/>
            <person name="Albert V.A."/>
            <person name="Aono N."/>
            <person name="Aoyama T."/>
            <person name="Ambrose B.A."/>
            <person name="Ashton N.W."/>
            <person name="Axtell M.J."/>
            <person name="Barker E."/>
            <person name="Barker M.S."/>
            <person name="Bennetzen J.L."/>
            <person name="Bonawitz N.D."/>
            <person name="Chapple C."/>
            <person name="Cheng C."/>
            <person name="Correa L.G."/>
            <person name="Dacre M."/>
            <person name="DeBarry J."/>
            <person name="Dreyer I."/>
            <person name="Elias M."/>
            <person name="Engstrom E.M."/>
            <person name="Estelle M."/>
            <person name="Feng L."/>
            <person name="Finet C."/>
            <person name="Floyd S.K."/>
            <person name="Frommer W.B."/>
            <person name="Fujita T."/>
            <person name="Gramzow L."/>
            <person name="Gutensohn M."/>
            <person name="Harholt J."/>
            <person name="Hattori M."/>
            <person name="Heyl A."/>
            <person name="Hirai T."/>
            <person name="Hiwatashi Y."/>
            <person name="Ishikawa M."/>
            <person name="Iwata M."/>
            <person name="Karol K.G."/>
            <person name="Koehler B."/>
            <person name="Kolukisaoglu U."/>
            <person name="Kubo M."/>
            <person name="Kurata T."/>
            <person name="Lalonde S."/>
            <person name="Li K."/>
            <person name="Li Y."/>
            <person name="Litt A."/>
            <person name="Lyons E."/>
            <person name="Manning G."/>
            <person name="Maruyama T."/>
            <person name="Michael T.P."/>
            <person name="Mikami K."/>
            <person name="Miyazaki S."/>
            <person name="Morinaga S."/>
            <person name="Murata T."/>
            <person name="Mueller-Roeber B."/>
            <person name="Nelson D.R."/>
            <person name="Obara M."/>
            <person name="Oguri Y."/>
            <person name="Olmstead R.G."/>
            <person name="Onodera N."/>
            <person name="Petersen B.L."/>
            <person name="Pils B."/>
            <person name="Prigge M."/>
            <person name="Rensing S.A."/>
            <person name="Riano-Pachon D.M."/>
            <person name="Roberts A.W."/>
            <person name="Sato Y."/>
            <person name="Scheller H.V."/>
            <person name="Schulz B."/>
            <person name="Schulz C."/>
            <person name="Shakirov E.V."/>
            <person name="Shibagaki N."/>
            <person name="Shinohara N."/>
            <person name="Shippen D.E."/>
            <person name="Soerensen I."/>
            <person name="Sotooka R."/>
            <person name="Sugimoto N."/>
            <person name="Sugita M."/>
            <person name="Sumikawa N."/>
            <person name="Tanurdzic M."/>
            <person name="Theissen G."/>
            <person name="Ulvskov P."/>
            <person name="Wakazuki S."/>
            <person name="Weng J.K."/>
            <person name="Willats W.W."/>
            <person name="Wipf D."/>
            <person name="Wolf P.G."/>
            <person name="Yang L."/>
            <person name="Zimmer A.D."/>
            <person name="Zhu Q."/>
            <person name="Mitros T."/>
            <person name="Hellsten U."/>
            <person name="Loque D."/>
            <person name="Otillar R."/>
            <person name="Salamov A."/>
            <person name="Schmutz J."/>
            <person name="Shapiro H."/>
            <person name="Lindquist E."/>
            <person name="Lucas S."/>
            <person name="Rokhsar D."/>
            <person name="Grigoriev I.V."/>
        </authorList>
    </citation>
    <scope>NUCLEOTIDE SEQUENCE [LARGE SCALE GENOMIC DNA]</scope>
</reference>
<protein>
    <submittedName>
        <fullName evidence="1">Uncharacterized protein</fullName>
    </submittedName>
</protein>
<dbReference type="HOGENOM" id="CLU_788449_0_0_1"/>
<organism evidence="2">
    <name type="scientific">Selaginella moellendorffii</name>
    <name type="common">Spikemoss</name>
    <dbReference type="NCBI Taxonomy" id="88036"/>
    <lineage>
        <taxon>Eukaryota</taxon>
        <taxon>Viridiplantae</taxon>
        <taxon>Streptophyta</taxon>
        <taxon>Embryophyta</taxon>
        <taxon>Tracheophyta</taxon>
        <taxon>Lycopodiopsida</taxon>
        <taxon>Selaginellales</taxon>
        <taxon>Selaginellaceae</taxon>
        <taxon>Selaginella</taxon>
    </lineage>
</organism>
<name>D8RBL4_SELML</name>
<keyword evidence="2" id="KW-1185">Reference proteome</keyword>
<dbReference type="Gramene" id="EFJ30516">
    <property type="protein sequence ID" value="EFJ30516"/>
    <property type="gene ID" value="SELMODRAFT_409485"/>
</dbReference>
<gene>
    <name evidence="1" type="ORF">SELMODRAFT_409485</name>
</gene>